<protein>
    <submittedName>
        <fullName evidence="1">Uncharacterized protein</fullName>
    </submittedName>
</protein>
<gene>
    <name evidence="1" type="ORF">L1987_78010</name>
</gene>
<dbReference type="EMBL" id="CM042043">
    <property type="protein sequence ID" value="KAI3695022.1"/>
    <property type="molecule type" value="Genomic_DNA"/>
</dbReference>
<reference evidence="1 2" key="2">
    <citation type="journal article" date="2022" name="Mol. Ecol. Resour.">
        <title>The genomes of chicory, endive, great burdock and yacon provide insights into Asteraceae paleo-polyploidization history and plant inulin production.</title>
        <authorList>
            <person name="Fan W."/>
            <person name="Wang S."/>
            <person name="Wang H."/>
            <person name="Wang A."/>
            <person name="Jiang F."/>
            <person name="Liu H."/>
            <person name="Zhao H."/>
            <person name="Xu D."/>
            <person name="Zhang Y."/>
        </authorList>
    </citation>
    <scope>NUCLEOTIDE SEQUENCE [LARGE SCALE GENOMIC DNA]</scope>
    <source>
        <strain evidence="2">cv. Yunnan</strain>
        <tissue evidence="1">Leaves</tissue>
    </source>
</reference>
<evidence type="ECO:0000313" key="1">
    <source>
        <dbReference type="EMBL" id="KAI3695022.1"/>
    </source>
</evidence>
<sequence length="70" mass="8063">MHVLRSSSKKNQQAKKMKVVSTAKSVKEEKGVSKKVKNTKKQVYFDDDFQTPPTKRKHLKADIGDRHPKL</sequence>
<evidence type="ECO:0000313" key="2">
    <source>
        <dbReference type="Proteomes" id="UP001056120"/>
    </source>
</evidence>
<name>A0ACB8ZBP8_9ASTR</name>
<dbReference type="Proteomes" id="UP001056120">
    <property type="component" value="Linkage Group LG26"/>
</dbReference>
<accession>A0ACB8ZBP8</accession>
<keyword evidence="2" id="KW-1185">Reference proteome</keyword>
<organism evidence="1 2">
    <name type="scientific">Smallanthus sonchifolius</name>
    <dbReference type="NCBI Taxonomy" id="185202"/>
    <lineage>
        <taxon>Eukaryota</taxon>
        <taxon>Viridiplantae</taxon>
        <taxon>Streptophyta</taxon>
        <taxon>Embryophyta</taxon>
        <taxon>Tracheophyta</taxon>
        <taxon>Spermatophyta</taxon>
        <taxon>Magnoliopsida</taxon>
        <taxon>eudicotyledons</taxon>
        <taxon>Gunneridae</taxon>
        <taxon>Pentapetalae</taxon>
        <taxon>asterids</taxon>
        <taxon>campanulids</taxon>
        <taxon>Asterales</taxon>
        <taxon>Asteraceae</taxon>
        <taxon>Asteroideae</taxon>
        <taxon>Heliantheae alliance</taxon>
        <taxon>Millerieae</taxon>
        <taxon>Smallanthus</taxon>
    </lineage>
</organism>
<comment type="caution">
    <text evidence="1">The sequence shown here is derived from an EMBL/GenBank/DDBJ whole genome shotgun (WGS) entry which is preliminary data.</text>
</comment>
<proteinExistence type="predicted"/>
<reference evidence="2" key="1">
    <citation type="journal article" date="2022" name="Mol. Ecol. Resour.">
        <title>The genomes of chicory, endive, great burdock and yacon provide insights into Asteraceae palaeo-polyploidization history and plant inulin production.</title>
        <authorList>
            <person name="Fan W."/>
            <person name="Wang S."/>
            <person name="Wang H."/>
            <person name="Wang A."/>
            <person name="Jiang F."/>
            <person name="Liu H."/>
            <person name="Zhao H."/>
            <person name="Xu D."/>
            <person name="Zhang Y."/>
        </authorList>
    </citation>
    <scope>NUCLEOTIDE SEQUENCE [LARGE SCALE GENOMIC DNA]</scope>
    <source>
        <strain evidence="2">cv. Yunnan</strain>
    </source>
</reference>